<name>A0ABZ2RLF6_ECTME</name>
<proteinExistence type="predicted"/>
<keyword evidence="2" id="KW-1185">Reference proteome</keyword>
<dbReference type="Proteomes" id="UP001476583">
    <property type="component" value="Chromosome"/>
</dbReference>
<reference evidence="1 2" key="1">
    <citation type="submission" date="2024-03" db="EMBL/GenBank/DDBJ databases">
        <title>Complete genome of BD2.</title>
        <authorList>
            <person name="Cao G."/>
        </authorList>
    </citation>
    <scope>NUCLEOTIDE SEQUENCE [LARGE SCALE GENOMIC DNA]</scope>
    <source>
        <strain evidence="1 2">BD2</strain>
    </source>
</reference>
<organism evidence="1 2">
    <name type="scientific">Ectopseudomonas mendocina</name>
    <name type="common">Pseudomonas mendocina</name>
    <dbReference type="NCBI Taxonomy" id="300"/>
    <lineage>
        <taxon>Bacteria</taxon>
        <taxon>Pseudomonadati</taxon>
        <taxon>Pseudomonadota</taxon>
        <taxon>Gammaproteobacteria</taxon>
        <taxon>Pseudomonadales</taxon>
        <taxon>Pseudomonadaceae</taxon>
        <taxon>Ectopseudomonas</taxon>
    </lineage>
</organism>
<gene>
    <name evidence="1" type="ORF">WG219_00565</name>
</gene>
<dbReference type="EMBL" id="CP148074">
    <property type="protein sequence ID" value="WXL26019.1"/>
    <property type="molecule type" value="Genomic_DNA"/>
</dbReference>
<sequence>MRNLIIIVLCCSVLMSVKAEDWEREVPKTCAGDRLLSAIL</sequence>
<accession>A0ABZ2RLF6</accession>
<evidence type="ECO:0000313" key="1">
    <source>
        <dbReference type="EMBL" id="WXL26019.1"/>
    </source>
</evidence>
<evidence type="ECO:0000313" key="2">
    <source>
        <dbReference type="Proteomes" id="UP001476583"/>
    </source>
</evidence>
<protein>
    <submittedName>
        <fullName evidence="1">Uncharacterized protein</fullName>
    </submittedName>
</protein>